<dbReference type="PANTHER" id="PTHR43811:SF19">
    <property type="entry name" value="39 KDA FK506-BINDING NUCLEAR PROTEIN"/>
    <property type="match status" value="1"/>
</dbReference>
<dbReference type="Proteomes" id="UP000640426">
    <property type="component" value="Unassembled WGS sequence"/>
</dbReference>
<name>A0ABS0XPU1_9SPHN</name>
<dbReference type="PROSITE" id="PS50059">
    <property type="entry name" value="FKBP_PPIASE"/>
    <property type="match status" value="1"/>
</dbReference>
<dbReference type="InterPro" id="IPR046357">
    <property type="entry name" value="PPIase_dom_sf"/>
</dbReference>
<dbReference type="EMBL" id="JAELXS010000004">
    <property type="protein sequence ID" value="MBJ6122027.1"/>
    <property type="molecule type" value="Genomic_DNA"/>
</dbReference>
<comment type="similarity">
    <text evidence="2 6">Belongs to the FKBP-type PPIase family.</text>
</comment>
<evidence type="ECO:0000259" key="8">
    <source>
        <dbReference type="PROSITE" id="PS50059"/>
    </source>
</evidence>
<gene>
    <name evidence="9" type="ORF">JAO74_09510</name>
</gene>
<keyword evidence="7" id="KW-1133">Transmembrane helix</keyword>
<dbReference type="Gene3D" id="3.10.50.40">
    <property type="match status" value="1"/>
</dbReference>
<proteinExistence type="inferred from homology"/>
<feature type="domain" description="PPIase FKBP-type" evidence="8">
    <location>
        <begin position="76"/>
        <end position="158"/>
    </location>
</feature>
<keyword evidence="3 5" id="KW-0697">Rotamase</keyword>
<reference evidence="10" key="1">
    <citation type="submission" date="2020-12" db="EMBL/GenBank/DDBJ databases">
        <title>Hymenobacter sp.</title>
        <authorList>
            <person name="Kim M.K."/>
        </authorList>
    </citation>
    <scope>NUCLEOTIDE SEQUENCE [LARGE SCALE GENOMIC DNA]</scope>
    <source>
        <strain evidence="10">BT553</strain>
    </source>
</reference>
<organism evidence="9 10">
    <name type="scientific">Sphingomonas mollis</name>
    <dbReference type="NCBI Taxonomy" id="2795726"/>
    <lineage>
        <taxon>Bacteria</taxon>
        <taxon>Pseudomonadati</taxon>
        <taxon>Pseudomonadota</taxon>
        <taxon>Alphaproteobacteria</taxon>
        <taxon>Sphingomonadales</taxon>
        <taxon>Sphingomonadaceae</taxon>
        <taxon>Sphingomonas</taxon>
    </lineage>
</organism>
<dbReference type="PANTHER" id="PTHR43811">
    <property type="entry name" value="FKBP-TYPE PEPTIDYL-PROLYL CIS-TRANS ISOMERASE FKPA"/>
    <property type="match status" value="1"/>
</dbReference>
<dbReference type="InterPro" id="IPR000774">
    <property type="entry name" value="PPIase_FKBP_N"/>
</dbReference>
<keyword evidence="7" id="KW-0812">Transmembrane</keyword>
<keyword evidence="7" id="KW-0472">Membrane</keyword>
<evidence type="ECO:0000313" key="9">
    <source>
        <dbReference type="EMBL" id="MBJ6122027.1"/>
    </source>
</evidence>
<dbReference type="GO" id="GO:0016853">
    <property type="term" value="F:isomerase activity"/>
    <property type="evidence" value="ECO:0007669"/>
    <property type="project" value="UniProtKB-KW"/>
</dbReference>
<feature type="transmembrane region" description="Helical" evidence="7">
    <location>
        <begin position="16"/>
        <end position="35"/>
    </location>
</feature>
<dbReference type="InterPro" id="IPR001179">
    <property type="entry name" value="PPIase_FKBP_dom"/>
</dbReference>
<dbReference type="SUPFAM" id="SSF54534">
    <property type="entry name" value="FKBP-like"/>
    <property type="match status" value="1"/>
</dbReference>
<comment type="catalytic activity">
    <reaction evidence="1 5 6">
        <text>[protein]-peptidylproline (omega=180) = [protein]-peptidylproline (omega=0)</text>
        <dbReference type="Rhea" id="RHEA:16237"/>
        <dbReference type="Rhea" id="RHEA-COMP:10747"/>
        <dbReference type="Rhea" id="RHEA-COMP:10748"/>
        <dbReference type="ChEBI" id="CHEBI:83833"/>
        <dbReference type="ChEBI" id="CHEBI:83834"/>
        <dbReference type="EC" id="5.2.1.8"/>
    </reaction>
</comment>
<keyword evidence="4 5" id="KW-0413">Isomerase</keyword>
<evidence type="ECO:0000256" key="2">
    <source>
        <dbReference type="ARBA" id="ARBA00006577"/>
    </source>
</evidence>
<protein>
    <recommendedName>
        <fullName evidence="6">Peptidyl-prolyl cis-trans isomerase</fullName>
        <ecNumber evidence="6">5.2.1.8</ecNumber>
    </recommendedName>
</protein>
<evidence type="ECO:0000313" key="10">
    <source>
        <dbReference type="Proteomes" id="UP000640426"/>
    </source>
</evidence>
<evidence type="ECO:0000256" key="3">
    <source>
        <dbReference type="ARBA" id="ARBA00023110"/>
    </source>
</evidence>
<evidence type="ECO:0000256" key="5">
    <source>
        <dbReference type="PROSITE-ProRule" id="PRU00277"/>
    </source>
</evidence>
<evidence type="ECO:0000256" key="6">
    <source>
        <dbReference type="RuleBase" id="RU003915"/>
    </source>
</evidence>
<evidence type="ECO:0000256" key="4">
    <source>
        <dbReference type="ARBA" id="ARBA00023235"/>
    </source>
</evidence>
<dbReference type="EC" id="5.2.1.8" evidence="6"/>
<dbReference type="Pfam" id="PF00254">
    <property type="entry name" value="FKBP_C"/>
    <property type="match status" value="1"/>
</dbReference>
<dbReference type="RefSeq" id="WP_199037322.1">
    <property type="nucleotide sequence ID" value="NZ_JAELXS010000004.1"/>
</dbReference>
<comment type="caution">
    <text evidence="9">The sequence shown here is derived from an EMBL/GenBank/DDBJ whole genome shotgun (WGS) entry which is preliminary data.</text>
</comment>
<dbReference type="Pfam" id="PF01346">
    <property type="entry name" value="FKBP_N"/>
    <property type="match status" value="1"/>
</dbReference>
<evidence type="ECO:0000256" key="1">
    <source>
        <dbReference type="ARBA" id="ARBA00000971"/>
    </source>
</evidence>
<evidence type="ECO:0000256" key="7">
    <source>
        <dbReference type="SAM" id="Phobius"/>
    </source>
</evidence>
<keyword evidence="10" id="KW-1185">Reference proteome</keyword>
<accession>A0ABS0XPU1</accession>
<sequence length="192" mass="20526">MSTITAVPLRPVNRRYLVYIWIGLALSAIAAFVLAQQGDDFLTRNARAAGVMTTPSGLQYKVLDPGQRGAPKPTDADVALINYEGKLLNGTTFDKSQQPTPMPVAQVVPGFSEALKLMPKGAKYRIWIKPSLGYGDKASGPIPANSTLAFDVELIDFLPEAQVRQMQMQQQMMQGGGAAGGMPGGIPGQPPR</sequence>